<dbReference type="Gramene" id="Zm00001eb076020_T002">
    <property type="protein sequence ID" value="Zm00001eb076020_P002"/>
    <property type="gene ID" value="Zm00001eb076020"/>
</dbReference>
<protein>
    <submittedName>
        <fullName evidence="2">Uncharacterized protein</fullName>
    </submittedName>
</protein>
<reference evidence="2" key="3">
    <citation type="submission" date="2021-05" db="UniProtKB">
        <authorList>
            <consortium name="EnsemblPlants"/>
        </authorList>
    </citation>
    <scope>IDENTIFICATION</scope>
    <source>
        <strain evidence="2">cv. B73</strain>
    </source>
</reference>
<dbReference type="Proteomes" id="UP000007305">
    <property type="component" value="Chromosome 2"/>
</dbReference>
<proteinExistence type="predicted"/>
<evidence type="ECO:0000256" key="1">
    <source>
        <dbReference type="SAM" id="MobiDB-lite"/>
    </source>
</evidence>
<evidence type="ECO:0000313" key="2">
    <source>
        <dbReference type="EnsemblPlants" id="Zm00001eb076020_P001"/>
    </source>
</evidence>
<name>A0A804MCW0_MAIZE</name>
<reference evidence="2" key="2">
    <citation type="submission" date="2019-07" db="EMBL/GenBank/DDBJ databases">
        <authorList>
            <person name="Seetharam A."/>
            <person name="Woodhouse M."/>
            <person name="Cannon E."/>
        </authorList>
    </citation>
    <scope>NUCLEOTIDE SEQUENCE [LARGE SCALE GENOMIC DNA]</scope>
    <source>
        <strain evidence="2">cv. B73</strain>
    </source>
</reference>
<dbReference type="EnsemblPlants" id="Zm00001eb076020_T002">
    <property type="protein sequence ID" value="Zm00001eb076020_P002"/>
    <property type="gene ID" value="Zm00001eb076020"/>
</dbReference>
<dbReference type="Gramene" id="Zm00001eb076020_T001">
    <property type="protein sequence ID" value="Zm00001eb076020_P001"/>
    <property type="gene ID" value="Zm00001eb076020"/>
</dbReference>
<dbReference type="EnsemblPlants" id="Zm00001eb076020_T001">
    <property type="protein sequence ID" value="Zm00001eb076020_P001"/>
    <property type="gene ID" value="Zm00001eb076020"/>
</dbReference>
<keyword evidence="3" id="KW-1185">Reference proteome</keyword>
<feature type="compositionally biased region" description="Basic and acidic residues" evidence="1">
    <location>
        <begin position="69"/>
        <end position="78"/>
    </location>
</feature>
<feature type="region of interest" description="Disordered" evidence="1">
    <location>
        <begin position="38"/>
        <end position="111"/>
    </location>
</feature>
<reference evidence="3" key="1">
    <citation type="submission" date="2015-12" db="EMBL/GenBank/DDBJ databases">
        <title>Update maize B73 reference genome by single molecule sequencing technologies.</title>
        <authorList>
            <consortium name="Maize Genome Sequencing Project"/>
            <person name="Ware D."/>
        </authorList>
    </citation>
    <scope>NUCLEOTIDE SEQUENCE [LARGE SCALE GENOMIC DNA]</scope>
    <source>
        <strain evidence="3">cv. B73</strain>
    </source>
</reference>
<accession>A0A804MCW0</accession>
<evidence type="ECO:0000313" key="3">
    <source>
        <dbReference type="Proteomes" id="UP000007305"/>
    </source>
</evidence>
<organism evidence="2 3">
    <name type="scientific">Zea mays</name>
    <name type="common">Maize</name>
    <dbReference type="NCBI Taxonomy" id="4577"/>
    <lineage>
        <taxon>Eukaryota</taxon>
        <taxon>Viridiplantae</taxon>
        <taxon>Streptophyta</taxon>
        <taxon>Embryophyta</taxon>
        <taxon>Tracheophyta</taxon>
        <taxon>Spermatophyta</taxon>
        <taxon>Magnoliopsida</taxon>
        <taxon>Liliopsida</taxon>
        <taxon>Poales</taxon>
        <taxon>Poaceae</taxon>
        <taxon>PACMAD clade</taxon>
        <taxon>Panicoideae</taxon>
        <taxon>Andropogonodae</taxon>
        <taxon>Andropogoneae</taxon>
        <taxon>Tripsacinae</taxon>
        <taxon>Zea</taxon>
    </lineage>
</organism>
<sequence length="160" mass="17914">MQSRRHYRRLLARLDSRRSGRSRAIRVVRYELYDPTATVSSRPCGWVEGPTKPITPREHTSSEGGSVLRQRETAKRDFPSIPLRSGGGGGGEVSTTFRSLRRGRRGGRCRNAAGGLLTKMRKLVKGLARPEPRWLRAMEEAAPVTFPRMMGRLRGVCLGL</sequence>
<feature type="compositionally biased region" description="Basic residues" evidence="1">
    <location>
        <begin position="99"/>
        <end position="108"/>
    </location>
</feature>
<dbReference type="AlphaFoldDB" id="A0A804MCW0"/>